<dbReference type="EMBL" id="CP001135">
    <property type="protein sequence ID" value="ACY84941.1"/>
    <property type="molecule type" value="Genomic_DNA"/>
</dbReference>
<reference evidence="1 2" key="1">
    <citation type="journal article" date="2009" name="PLoS ONE">
        <title>Genome sequence of the versatile fish pathogen Edwardsiella tarda provides insights into its adaptation to broad host ranges and intracellular niches.</title>
        <authorList>
            <person name="Wang Q."/>
            <person name="Yang M."/>
            <person name="Xiao J."/>
            <person name="Wu H."/>
            <person name="Wang X."/>
            <person name="Lv Y."/>
            <person name="Xu L."/>
            <person name="Zheng H."/>
            <person name="Wang S."/>
            <person name="Zhao G."/>
            <person name="Liu Q."/>
            <person name="Zhang Y."/>
        </authorList>
    </citation>
    <scope>NUCLEOTIDE SEQUENCE [LARGE SCALE GENOMIC DNA]</scope>
    <source>
        <strain evidence="2">EIB202 / CCTCC M208068</strain>
    </source>
</reference>
<dbReference type="Proteomes" id="UP000002634">
    <property type="component" value="Chromosome"/>
</dbReference>
<dbReference type="AlphaFoldDB" id="A0AAU8P815"/>
<gene>
    <name evidence="1" type="ordered locus">ETAE_2106</name>
</gene>
<keyword evidence="2" id="KW-1185">Reference proteome</keyword>
<organism evidence="1 2">
    <name type="scientific">Edwardsiella piscicida</name>
    <dbReference type="NCBI Taxonomy" id="1263550"/>
    <lineage>
        <taxon>Bacteria</taxon>
        <taxon>Pseudomonadati</taxon>
        <taxon>Pseudomonadota</taxon>
        <taxon>Gammaproteobacteria</taxon>
        <taxon>Enterobacterales</taxon>
        <taxon>Hafniaceae</taxon>
        <taxon>Edwardsiella</taxon>
    </lineage>
</organism>
<proteinExistence type="predicted"/>
<protein>
    <submittedName>
        <fullName evidence="1">Uncharacterized protein</fullName>
    </submittedName>
</protein>
<name>A0AAU8P815_EDWPI</name>
<evidence type="ECO:0000313" key="2">
    <source>
        <dbReference type="Proteomes" id="UP000002634"/>
    </source>
</evidence>
<sequence>MENNEIYHSPAQIKIRGDKIYNRLILNHLNQFPTEERTRRAITLIIY</sequence>
<dbReference type="KEGG" id="etr:ETAE_2106"/>
<accession>A0AAU8P815</accession>
<evidence type="ECO:0000313" key="1">
    <source>
        <dbReference type="EMBL" id="ACY84941.1"/>
    </source>
</evidence>